<sequence>MQCSRATQQLQLYLDKQLTLEQLRSLEFHLSDCSACRNELYLFEEVDAALRDLMPIVEPDNLTANVMQRVALDVQQQAQLVQKRSYDLFRPSLQELFTVVLLATVVMAVIVVNEPDLRAAIPLFYGNALLSQLWLNVWNLVLSANSNTLMTIFWFFGTAFGVWITLVLAGAEMRMIWYKSVMDRITVW</sequence>
<keyword evidence="1" id="KW-0472">Membrane</keyword>
<dbReference type="RefSeq" id="WP_126581763.1">
    <property type="nucleotide sequence ID" value="NZ_BIFR01000001.1"/>
</dbReference>
<dbReference type="InterPro" id="IPR027383">
    <property type="entry name" value="Znf_put"/>
</dbReference>
<evidence type="ECO:0000259" key="2">
    <source>
        <dbReference type="Pfam" id="PF13490"/>
    </source>
</evidence>
<feature type="domain" description="Putative zinc-finger" evidence="2">
    <location>
        <begin position="3"/>
        <end position="37"/>
    </location>
</feature>
<gene>
    <name evidence="3" type="ORF">KTT_42100</name>
</gene>
<dbReference type="EMBL" id="BIFR01000001">
    <property type="protein sequence ID" value="GCE14351.1"/>
    <property type="molecule type" value="Genomic_DNA"/>
</dbReference>
<feature type="transmembrane region" description="Helical" evidence="1">
    <location>
        <begin position="119"/>
        <end position="140"/>
    </location>
</feature>
<feature type="transmembrane region" description="Helical" evidence="1">
    <location>
        <begin position="93"/>
        <end position="112"/>
    </location>
</feature>
<reference evidence="4" key="1">
    <citation type="submission" date="2018-12" db="EMBL/GenBank/DDBJ databases">
        <title>Tengunoibacter tsumagoiensis gen. nov., sp. nov., Dictyobacter kobayashii sp. nov., D. alpinus sp. nov., and D. joshuensis sp. nov. and description of Dictyobacteraceae fam. nov. within the order Ktedonobacterales isolated from Tengu-no-mugimeshi.</title>
        <authorList>
            <person name="Wang C.M."/>
            <person name="Zheng Y."/>
            <person name="Sakai Y."/>
            <person name="Toyoda A."/>
            <person name="Minakuchi Y."/>
            <person name="Abe K."/>
            <person name="Yokota A."/>
            <person name="Yabe S."/>
        </authorList>
    </citation>
    <scope>NUCLEOTIDE SEQUENCE [LARGE SCALE GENOMIC DNA]</scope>
    <source>
        <strain evidence="4">Uno3</strain>
    </source>
</reference>
<protein>
    <recommendedName>
        <fullName evidence="2">Putative zinc-finger domain-containing protein</fullName>
    </recommendedName>
</protein>
<comment type="caution">
    <text evidence="3">The sequence shown here is derived from an EMBL/GenBank/DDBJ whole genome shotgun (WGS) entry which is preliminary data.</text>
</comment>
<name>A0A402A5Q7_9CHLR</name>
<keyword evidence="1" id="KW-1133">Transmembrane helix</keyword>
<keyword evidence="1" id="KW-0812">Transmembrane</keyword>
<dbReference type="OrthoDB" id="9782842at2"/>
<keyword evidence="4" id="KW-1185">Reference proteome</keyword>
<dbReference type="AlphaFoldDB" id="A0A402A5Q7"/>
<dbReference type="Proteomes" id="UP000287352">
    <property type="component" value="Unassembled WGS sequence"/>
</dbReference>
<evidence type="ECO:0000313" key="3">
    <source>
        <dbReference type="EMBL" id="GCE14351.1"/>
    </source>
</evidence>
<feature type="transmembrane region" description="Helical" evidence="1">
    <location>
        <begin position="152"/>
        <end position="171"/>
    </location>
</feature>
<organism evidence="3 4">
    <name type="scientific">Tengunoibacter tsumagoiensis</name>
    <dbReference type="NCBI Taxonomy" id="2014871"/>
    <lineage>
        <taxon>Bacteria</taxon>
        <taxon>Bacillati</taxon>
        <taxon>Chloroflexota</taxon>
        <taxon>Ktedonobacteria</taxon>
        <taxon>Ktedonobacterales</taxon>
        <taxon>Dictyobacteraceae</taxon>
        <taxon>Tengunoibacter</taxon>
    </lineage>
</organism>
<proteinExistence type="predicted"/>
<evidence type="ECO:0000256" key="1">
    <source>
        <dbReference type="SAM" id="Phobius"/>
    </source>
</evidence>
<dbReference type="InterPro" id="IPR041916">
    <property type="entry name" value="Anti_sigma_zinc_sf"/>
</dbReference>
<evidence type="ECO:0000313" key="4">
    <source>
        <dbReference type="Proteomes" id="UP000287352"/>
    </source>
</evidence>
<accession>A0A402A5Q7</accession>
<dbReference type="Gene3D" id="1.10.10.1320">
    <property type="entry name" value="Anti-sigma factor, zinc-finger domain"/>
    <property type="match status" value="1"/>
</dbReference>
<dbReference type="Pfam" id="PF13490">
    <property type="entry name" value="zf-HC2"/>
    <property type="match status" value="1"/>
</dbReference>